<feature type="coiled-coil region" evidence="1">
    <location>
        <begin position="466"/>
        <end position="522"/>
    </location>
</feature>
<keyword evidence="4" id="KW-1185">Reference proteome</keyword>
<dbReference type="AlphaFoldDB" id="A0A9N9F4T2"/>
<keyword evidence="1" id="KW-0175">Coiled coil</keyword>
<evidence type="ECO:0000256" key="2">
    <source>
        <dbReference type="SAM" id="MobiDB-lite"/>
    </source>
</evidence>
<feature type="coiled-coil region" evidence="1">
    <location>
        <begin position="319"/>
        <end position="346"/>
    </location>
</feature>
<name>A0A9N9F4T2_9GLOM</name>
<dbReference type="OrthoDB" id="2442528at2759"/>
<sequence>MNLQNQTAVQSESFDASNINNIKASNVFVSPHFRTRANAARLSFKEFQKKAVDNPPNLSVAQNPILCDSHTPTFANLFFKKFGNISKEITNESTTLSEERIPENENLKKVTLNKAKSLYNEKTAEPLNQEPSIQEKTSDKETCADSNNTSLQSPELSSQRTSSLTENKISAHGLHSDTYLDQKTTSFLSNNGYFQTDNNDEVLIEEDTIEISKENDKVNVEGSLSFNKNNSDHFLISQTPSRCNSELKDNLNDDNELNLLIETIQRWKDEVVRRDCLIGDLSMIKQQQIYTERNRERINNIKLKYSLFSNLLYNMGNNMKEICNHKERMEEEFESMRSEFSKLTTKYKSTLDNNAAMTQAQRDQLVQITEFSSKLIEANAQLTDIRTRLLQEIQETDSKSSNYSSELDGILNQLLSEVENKEFKDNRNLIKEDEEKIAPLSINKIERKIESIRSQVTQLKFMIKEKDERIAQLDVAEKERDDLKVEIIQTKELMKTDRDSLKQEIEIMRAKHETDLKRVESEFCRDRYKLQNDFHKERSQIEAEWREERLRLESERHEERNHRLRLEDEYRNERSERFRIETELRSSERKVDEMSKTCDKDNLRIVQLESQLIKMDCCQPDSSTVAVGTADIQDLDLQIQHNKIISELNKNNLDNKRKIENLIDELETWKSKSSSLESQLVSLNSMYNKLHEHNKSLVEISDSYLQNKEAVDQALNRTTNYYQDITKKITAEHENEIRKRDCKIREIETKEASLLEEIQMLKSQILEMEDNNKSLQHKLIEINVENEDSNTIKKEHPSEDANACVLKPISNIEDRDTRFDQHSQKILTLTEIDFMLLEPTPINTNSPTNINTSQSKDDDIPKIQELSNDKNIQAMESNSNLTENERIVQNVAIQAGYSNNIYDPLQSSNNARDIDGWLSPSTNLRSKRRKTGCSESADKHVGRLHVPSTNTSMIESKSETRFRGKSKAGRRTNEKGIN</sequence>
<accession>A0A9N9F4T2</accession>
<reference evidence="3" key="1">
    <citation type="submission" date="2021-06" db="EMBL/GenBank/DDBJ databases">
        <authorList>
            <person name="Kallberg Y."/>
            <person name="Tangrot J."/>
            <person name="Rosling A."/>
        </authorList>
    </citation>
    <scope>NUCLEOTIDE SEQUENCE</scope>
    <source>
        <strain evidence="3">UK204</strain>
    </source>
</reference>
<dbReference type="Proteomes" id="UP000789570">
    <property type="component" value="Unassembled WGS sequence"/>
</dbReference>
<dbReference type="EMBL" id="CAJVPQ010000783">
    <property type="protein sequence ID" value="CAG8509813.1"/>
    <property type="molecule type" value="Genomic_DNA"/>
</dbReference>
<evidence type="ECO:0000313" key="4">
    <source>
        <dbReference type="Proteomes" id="UP000789570"/>
    </source>
</evidence>
<organism evidence="3 4">
    <name type="scientific">Funneliformis caledonium</name>
    <dbReference type="NCBI Taxonomy" id="1117310"/>
    <lineage>
        <taxon>Eukaryota</taxon>
        <taxon>Fungi</taxon>
        <taxon>Fungi incertae sedis</taxon>
        <taxon>Mucoromycota</taxon>
        <taxon>Glomeromycotina</taxon>
        <taxon>Glomeromycetes</taxon>
        <taxon>Glomerales</taxon>
        <taxon>Glomeraceae</taxon>
        <taxon>Funneliformis</taxon>
    </lineage>
</organism>
<feature type="region of interest" description="Disordered" evidence="2">
    <location>
        <begin position="908"/>
        <end position="978"/>
    </location>
</feature>
<feature type="coiled-coil region" evidence="1">
    <location>
        <begin position="744"/>
        <end position="785"/>
    </location>
</feature>
<proteinExistence type="predicted"/>
<feature type="coiled-coil region" evidence="1">
    <location>
        <begin position="645"/>
        <end position="679"/>
    </location>
</feature>
<evidence type="ECO:0000313" key="3">
    <source>
        <dbReference type="EMBL" id="CAG8509813.1"/>
    </source>
</evidence>
<feature type="compositionally biased region" description="Polar residues" evidence="2">
    <location>
        <begin position="144"/>
        <end position="165"/>
    </location>
</feature>
<protein>
    <submittedName>
        <fullName evidence="3">3072_t:CDS:1</fullName>
    </submittedName>
</protein>
<gene>
    <name evidence="3" type="ORF">FCALED_LOCUS4135</name>
</gene>
<comment type="caution">
    <text evidence="3">The sequence shown here is derived from an EMBL/GenBank/DDBJ whole genome shotgun (WGS) entry which is preliminary data.</text>
</comment>
<feature type="region of interest" description="Disordered" evidence="2">
    <location>
        <begin position="120"/>
        <end position="165"/>
    </location>
</feature>
<evidence type="ECO:0000256" key="1">
    <source>
        <dbReference type="SAM" id="Coils"/>
    </source>
</evidence>